<gene>
    <name evidence="2" type="ORF">AVEN_219718_1</name>
</gene>
<organism evidence="2 3">
    <name type="scientific">Araneus ventricosus</name>
    <name type="common">Orbweaver spider</name>
    <name type="synonym">Epeira ventricosa</name>
    <dbReference type="NCBI Taxonomy" id="182803"/>
    <lineage>
        <taxon>Eukaryota</taxon>
        <taxon>Metazoa</taxon>
        <taxon>Ecdysozoa</taxon>
        <taxon>Arthropoda</taxon>
        <taxon>Chelicerata</taxon>
        <taxon>Arachnida</taxon>
        <taxon>Araneae</taxon>
        <taxon>Araneomorphae</taxon>
        <taxon>Entelegynae</taxon>
        <taxon>Araneoidea</taxon>
        <taxon>Araneidae</taxon>
        <taxon>Araneus</taxon>
    </lineage>
</organism>
<protein>
    <submittedName>
        <fullName evidence="2">Uncharacterized protein</fullName>
    </submittedName>
</protein>
<evidence type="ECO:0000313" key="2">
    <source>
        <dbReference type="EMBL" id="GBN38277.1"/>
    </source>
</evidence>
<feature type="region of interest" description="Disordered" evidence="1">
    <location>
        <begin position="88"/>
        <end position="107"/>
    </location>
</feature>
<comment type="caution">
    <text evidence="2">The sequence shown here is derived from an EMBL/GenBank/DDBJ whole genome shotgun (WGS) entry which is preliminary data.</text>
</comment>
<proteinExistence type="predicted"/>
<accession>A0A4Y2NJT5</accession>
<evidence type="ECO:0000256" key="1">
    <source>
        <dbReference type="SAM" id="MobiDB-lite"/>
    </source>
</evidence>
<reference evidence="2 3" key="1">
    <citation type="journal article" date="2019" name="Sci. Rep.">
        <title>Orb-weaving spider Araneus ventricosus genome elucidates the spidroin gene catalogue.</title>
        <authorList>
            <person name="Kono N."/>
            <person name="Nakamura H."/>
            <person name="Ohtoshi R."/>
            <person name="Moran D.A.P."/>
            <person name="Shinohara A."/>
            <person name="Yoshida Y."/>
            <person name="Fujiwara M."/>
            <person name="Mori M."/>
            <person name="Tomita M."/>
            <person name="Arakawa K."/>
        </authorList>
    </citation>
    <scope>NUCLEOTIDE SEQUENCE [LARGE SCALE GENOMIC DNA]</scope>
</reference>
<dbReference type="EMBL" id="BGPR01009154">
    <property type="protein sequence ID" value="GBN38277.1"/>
    <property type="molecule type" value="Genomic_DNA"/>
</dbReference>
<sequence>MYLSDGHCNSSSAEAGVLMAITGHGPTPPGGASPPGKRDPAYLSGSFSSVFLWCPWDRLQVSKVCKVKEFWFTLALGFDIRHDDTKFFRTSAPPPDPNPRFATDIHN</sequence>
<feature type="region of interest" description="Disordered" evidence="1">
    <location>
        <begin position="19"/>
        <end position="38"/>
    </location>
</feature>
<dbReference type="Proteomes" id="UP000499080">
    <property type="component" value="Unassembled WGS sequence"/>
</dbReference>
<evidence type="ECO:0000313" key="3">
    <source>
        <dbReference type="Proteomes" id="UP000499080"/>
    </source>
</evidence>
<name>A0A4Y2NJT5_ARAVE</name>
<dbReference type="AlphaFoldDB" id="A0A4Y2NJT5"/>
<keyword evidence="3" id="KW-1185">Reference proteome</keyword>